<reference evidence="1 2" key="1">
    <citation type="journal article" date="2016" name="Nat. Commun.">
        <title>Thousands of microbial genomes shed light on interconnected biogeochemical processes in an aquifer system.</title>
        <authorList>
            <person name="Anantharaman K."/>
            <person name="Brown C.T."/>
            <person name="Hug L.A."/>
            <person name="Sharon I."/>
            <person name="Castelle C.J."/>
            <person name="Probst A.J."/>
            <person name="Thomas B.C."/>
            <person name="Singh A."/>
            <person name="Wilkins M.J."/>
            <person name="Karaoz U."/>
            <person name="Brodie E.L."/>
            <person name="Williams K.H."/>
            <person name="Hubbard S.S."/>
            <person name="Banfield J.F."/>
        </authorList>
    </citation>
    <scope>NUCLEOTIDE SEQUENCE [LARGE SCALE GENOMIC DNA]</scope>
</reference>
<dbReference type="Proteomes" id="UP000179010">
    <property type="component" value="Unassembled WGS sequence"/>
</dbReference>
<dbReference type="GO" id="GO:0046872">
    <property type="term" value="F:metal ion binding"/>
    <property type="evidence" value="ECO:0007669"/>
    <property type="project" value="InterPro"/>
</dbReference>
<dbReference type="InterPro" id="IPR038390">
    <property type="entry name" value="Metal_Tscrpt_repr_sf"/>
</dbReference>
<dbReference type="STRING" id="1798539.A2994_01145"/>
<evidence type="ECO:0008006" key="3">
    <source>
        <dbReference type="Google" id="ProtNLM"/>
    </source>
</evidence>
<sequence length="88" mass="9899">MKTLTTSKVKTLKCVKQGQGTLNKVIEMIEADRYCPEVIQQVDSVIGLLKTAKRELLVGHLDTCVIHQMKENKAKAIDELVKIYNLSN</sequence>
<organism evidence="1 2">
    <name type="scientific">candidate division Kazan bacterium RIFCSPLOWO2_01_FULL_48_13</name>
    <dbReference type="NCBI Taxonomy" id="1798539"/>
    <lineage>
        <taxon>Bacteria</taxon>
        <taxon>Bacteria division Kazan-3B-28</taxon>
    </lineage>
</organism>
<protein>
    <recommendedName>
        <fullName evidence="3">Transcriptional regulator</fullName>
    </recommendedName>
</protein>
<evidence type="ECO:0000313" key="2">
    <source>
        <dbReference type="Proteomes" id="UP000179010"/>
    </source>
</evidence>
<dbReference type="Gene3D" id="1.20.58.1000">
    <property type="entry name" value="Metal-sensitive repressor, helix protomer"/>
    <property type="match status" value="1"/>
</dbReference>
<dbReference type="GO" id="GO:0045892">
    <property type="term" value="P:negative regulation of DNA-templated transcription"/>
    <property type="evidence" value="ECO:0007669"/>
    <property type="project" value="UniProtKB-ARBA"/>
</dbReference>
<dbReference type="EMBL" id="METE01000002">
    <property type="protein sequence ID" value="OGB85607.1"/>
    <property type="molecule type" value="Genomic_DNA"/>
</dbReference>
<proteinExistence type="predicted"/>
<name>A0A1F4PPJ9_UNCK3</name>
<dbReference type="Pfam" id="PF02583">
    <property type="entry name" value="Trns_repr_metal"/>
    <property type="match status" value="1"/>
</dbReference>
<dbReference type="GO" id="GO:0003677">
    <property type="term" value="F:DNA binding"/>
    <property type="evidence" value="ECO:0007669"/>
    <property type="project" value="InterPro"/>
</dbReference>
<dbReference type="InterPro" id="IPR003735">
    <property type="entry name" value="Metal_Tscrpt_repr"/>
</dbReference>
<dbReference type="PANTHER" id="PTHR33677">
    <property type="entry name" value="TRANSCRIPTIONAL REPRESSOR FRMR-RELATED"/>
    <property type="match status" value="1"/>
</dbReference>
<gene>
    <name evidence="1" type="ORF">A2994_01145</name>
</gene>
<dbReference type="AlphaFoldDB" id="A0A1F4PPJ9"/>
<comment type="caution">
    <text evidence="1">The sequence shown here is derived from an EMBL/GenBank/DDBJ whole genome shotgun (WGS) entry which is preliminary data.</text>
</comment>
<accession>A0A1F4PPJ9</accession>
<evidence type="ECO:0000313" key="1">
    <source>
        <dbReference type="EMBL" id="OGB85607.1"/>
    </source>
</evidence>